<feature type="domain" description="UVR" evidence="7">
    <location>
        <begin position="208"/>
        <end position="243"/>
    </location>
</feature>
<dbReference type="PROSITE" id="PS50164">
    <property type="entry name" value="GIY_YIG"/>
    <property type="match status" value="1"/>
</dbReference>
<sequence length="430" mass="49191">MDMLEIARELPQTPGVYLMKDEEAKILYIGKAKCLRNRVSSYFQKSAEHAPKIALMVKKVCDIEVLETDSEVDALILESKLIKDLQPKYNTRQKDSKSYPFIGISKREDFPKVVIGREHELSAKQYKLFGPFIDGYGLKVSFKLLQKIFKFRTCDLDIKEGDPKNKYYRPCLLAAIKYCSAPCVGRITSASYKKDMQGFSRFLQGKSKRLLKNLHKDMDEASRQWDYETAAKIRDQIAAIKSLDKKGTQGDYLPGEHFDVNPVSALKMLQEVLELDTLPNVIEGIDIAHHGGKEAVGSLVTFVGGFPYKEGYRRYRIKVDAHCNDYRMLQEVFTRRFTGQDKKRDAPDVFLVDGGKGQLSAIIDKMQKLDVPLPMVISLAKKNEEIFLPGAKKPLPLPKNSLAHHLLCHVRDEAHRFAQSYHHFLKKQRF</sequence>
<keyword evidence="1" id="KW-0963">Cytoplasm</keyword>
<evidence type="ECO:0000256" key="2">
    <source>
        <dbReference type="ARBA" id="ARBA00022763"/>
    </source>
</evidence>
<feature type="domain" description="GIY-YIG" evidence="8">
    <location>
        <begin position="12"/>
        <end position="91"/>
    </location>
</feature>
<dbReference type="InterPro" id="IPR000305">
    <property type="entry name" value="GIY-YIG_endonuc"/>
</dbReference>
<dbReference type="GO" id="GO:0009380">
    <property type="term" value="C:excinuclease repair complex"/>
    <property type="evidence" value="ECO:0007669"/>
    <property type="project" value="TreeGrafter"/>
</dbReference>
<dbReference type="PANTHER" id="PTHR30562">
    <property type="entry name" value="UVRC/OXIDOREDUCTASE"/>
    <property type="match status" value="1"/>
</dbReference>
<keyword evidence="5" id="KW-0234">DNA repair</keyword>
<evidence type="ECO:0000256" key="5">
    <source>
        <dbReference type="ARBA" id="ARBA00023204"/>
    </source>
</evidence>
<dbReference type="PROSITE" id="PS50165">
    <property type="entry name" value="UVRC"/>
    <property type="match status" value="1"/>
</dbReference>
<dbReference type="InterPro" id="IPR050066">
    <property type="entry name" value="UvrABC_protein_C"/>
</dbReference>
<dbReference type="InterPro" id="IPR035901">
    <property type="entry name" value="GIY-YIG_endonuc_sf"/>
</dbReference>
<dbReference type="CDD" id="cd10434">
    <property type="entry name" value="GIY-YIG_UvrC_Cho"/>
    <property type="match status" value="1"/>
</dbReference>
<dbReference type="InterPro" id="IPR036876">
    <property type="entry name" value="UVR_dom_sf"/>
</dbReference>
<dbReference type="GO" id="GO:0009432">
    <property type="term" value="P:SOS response"/>
    <property type="evidence" value="ECO:0007669"/>
    <property type="project" value="UniProtKB-KW"/>
</dbReference>
<dbReference type="InterPro" id="IPR001943">
    <property type="entry name" value="UVR_dom"/>
</dbReference>
<gene>
    <name evidence="10" type="ORF">UABAM_03806</name>
</gene>
<evidence type="ECO:0000259" key="9">
    <source>
        <dbReference type="PROSITE" id="PS50165"/>
    </source>
</evidence>
<keyword evidence="4" id="KW-0267">Excision nuclease</keyword>
<evidence type="ECO:0000259" key="7">
    <source>
        <dbReference type="PROSITE" id="PS50151"/>
    </source>
</evidence>
<keyword evidence="3" id="KW-0228">DNA excision</keyword>
<dbReference type="Pfam" id="PF01541">
    <property type="entry name" value="GIY-YIG"/>
    <property type="match status" value="1"/>
</dbReference>
<dbReference type="Pfam" id="PF08459">
    <property type="entry name" value="UvrC_RNaseH_dom"/>
    <property type="match status" value="1"/>
</dbReference>
<evidence type="ECO:0000256" key="4">
    <source>
        <dbReference type="ARBA" id="ARBA00022881"/>
    </source>
</evidence>
<dbReference type="GO" id="GO:0009381">
    <property type="term" value="F:excinuclease ABC activity"/>
    <property type="evidence" value="ECO:0007669"/>
    <property type="project" value="InterPro"/>
</dbReference>
<dbReference type="Gene3D" id="4.10.860.10">
    <property type="entry name" value="UVR domain"/>
    <property type="match status" value="1"/>
</dbReference>
<name>A0A5S9IP30_UABAM</name>
<dbReference type="InterPro" id="IPR001162">
    <property type="entry name" value="UvrC_RNase_H_dom"/>
</dbReference>
<evidence type="ECO:0000256" key="1">
    <source>
        <dbReference type="ARBA" id="ARBA00022490"/>
    </source>
</evidence>
<dbReference type="Gene3D" id="3.30.420.340">
    <property type="entry name" value="UvrC, RNAse H endonuclease domain"/>
    <property type="match status" value="1"/>
</dbReference>
<dbReference type="AlphaFoldDB" id="A0A5S9IP30"/>
<dbReference type="Gene3D" id="3.40.1440.10">
    <property type="entry name" value="GIY-YIG endonuclease"/>
    <property type="match status" value="1"/>
</dbReference>
<evidence type="ECO:0000256" key="3">
    <source>
        <dbReference type="ARBA" id="ARBA00022769"/>
    </source>
</evidence>
<keyword evidence="6" id="KW-0742">SOS response</keyword>
<feature type="domain" description="UvrC family homology region profile" evidence="9">
    <location>
        <begin position="266"/>
        <end position="364"/>
    </location>
</feature>
<evidence type="ECO:0000256" key="6">
    <source>
        <dbReference type="ARBA" id="ARBA00023236"/>
    </source>
</evidence>
<dbReference type="EMBL" id="AP019860">
    <property type="protein sequence ID" value="BBM85439.1"/>
    <property type="molecule type" value="Genomic_DNA"/>
</dbReference>
<evidence type="ECO:0000313" key="10">
    <source>
        <dbReference type="EMBL" id="BBM85439.1"/>
    </source>
</evidence>
<keyword evidence="11" id="KW-1185">Reference proteome</keyword>
<dbReference type="PROSITE" id="PS50151">
    <property type="entry name" value="UVR"/>
    <property type="match status" value="1"/>
</dbReference>
<keyword evidence="2" id="KW-0227">DNA damage</keyword>
<dbReference type="Proteomes" id="UP000326354">
    <property type="component" value="Chromosome"/>
</dbReference>
<protein>
    <submittedName>
        <fullName evidence="10">UvrABC system protein C</fullName>
    </submittedName>
</protein>
<reference evidence="10 11" key="1">
    <citation type="submission" date="2019-08" db="EMBL/GenBank/DDBJ databases">
        <title>Complete genome sequence of Candidatus Uab amorphum.</title>
        <authorList>
            <person name="Shiratori T."/>
            <person name="Suzuki S."/>
            <person name="Kakizawa Y."/>
            <person name="Ishida K."/>
        </authorList>
    </citation>
    <scope>NUCLEOTIDE SEQUENCE [LARGE SCALE GENOMIC DNA]</scope>
    <source>
        <strain evidence="10 11">SRT547</strain>
    </source>
</reference>
<dbReference type="InterPro" id="IPR047296">
    <property type="entry name" value="GIY-YIG_UvrC_Cho"/>
</dbReference>
<dbReference type="GO" id="GO:0006289">
    <property type="term" value="P:nucleotide-excision repair"/>
    <property type="evidence" value="ECO:0007669"/>
    <property type="project" value="InterPro"/>
</dbReference>
<organism evidence="10 11">
    <name type="scientific">Uabimicrobium amorphum</name>
    <dbReference type="NCBI Taxonomy" id="2596890"/>
    <lineage>
        <taxon>Bacteria</taxon>
        <taxon>Pseudomonadati</taxon>
        <taxon>Planctomycetota</taxon>
        <taxon>Candidatus Uabimicrobiia</taxon>
        <taxon>Candidatus Uabimicrobiales</taxon>
        <taxon>Candidatus Uabimicrobiaceae</taxon>
        <taxon>Candidatus Uabimicrobium</taxon>
    </lineage>
</organism>
<dbReference type="InterPro" id="IPR038476">
    <property type="entry name" value="UvrC_RNase_H_dom_sf"/>
</dbReference>
<dbReference type="SUPFAM" id="SSF46600">
    <property type="entry name" value="C-terminal UvrC-binding domain of UvrB"/>
    <property type="match status" value="1"/>
</dbReference>
<dbReference type="SUPFAM" id="SSF82771">
    <property type="entry name" value="GIY-YIG endonuclease"/>
    <property type="match status" value="1"/>
</dbReference>
<dbReference type="Pfam" id="PF02151">
    <property type="entry name" value="UVR"/>
    <property type="match status" value="1"/>
</dbReference>
<dbReference type="OrthoDB" id="9804933at2"/>
<proteinExistence type="predicted"/>
<dbReference type="FunFam" id="3.40.1440.10:FF:000001">
    <property type="entry name" value="UvrABC system protein C"/>
    <property type="match status" value="1"/>
</dbReference>
<dbReference type="SMART" id="SM00465">
    <property type="entry name" value="GIYc"/>
    <property type="match status" value="1"/>
</dbReference>
<evidence type="ECO:0000259" key="8">
    <source>
        <dbReference type="PROSITE" id="PS50164"/>
    </source>
</evidence>
<evidence type="ECO:0000313" key="11">
    <source>
        <dbReference type="Proteomes" id="UP000326354"/>
    </source>
</evidence>
<dbReference type="RefSeq" id="WP_151969543.1">
    <property type="nucleotide sequence ID" value="NZ_AP019860.1"/>
</dbReference>
<accession>A0A5S9IP30</accession>
<dbReference type="PANTHER" id="PTHR30562:SF1">
    <property type="entry name" value="UVRABC SYSTEM PROTEIN C"/>
    <property type="match status" value="1"/>
</dbReference>
<dbReference type="KEGG" id="uam:UABAM_03806"/>